<feature type="transmembrane region" description="Helical" evidence="1">
    <location>
        <begin position="80"/>
        <end position="105"/>
    </location>
</feature>
<evidence type="ECO:0008006" key="4">
    <source>
        <dbReference type="Google" id="ProtNLM"/>
    </source>
</evidence>
<comment type="caution">
    <text evidence="2">The sequence shown here is derived from an EMBL/GenBank/DDBJ whole genome shotgun (WGS) entry which is preliminary data.</text>
</comment>
<dbReference type="PATRIC" id="fig|1240678.4.peg.1588"/>
<organism evidence="2 3">
    <name type="scientific">Streptomyces natalensis ATCC 27448</name>
    <dbReference type="NCBI Taxonomy" id="1240678"/>
    <lineage>
        <taxon>Bacteria</taxon>
        <taxon>Bacillati</taxon>
        <taxon>Actinomycetota</taxon>
        <taxon>Actinomycetes</taxon>
        <taxon>Kitasatosporales</taxon>
        <taxon>Streptomycetaceae</taxon>
        <taxon>Streptomyces</taxon>
    </lineage>
</organism>
<dbReference type="Proteomes" id="UP000032458">
    <property type="component" value="Unassembled WGS sequence"/>
</dbReference>
<gene>
    <name evidence="2" type="ORF">SNA_07580</name>
</gene>
<feature type="transmembrane region" description="Helical" evidence="1">
    <location>
        <begin position="111"/>
        <end position="133"/>
    </location>
</feature>
<feature type="transmembrane region" description="Helical" evidence="1">
    <location>
        <begin position="47"/>
        <end position="68"/>
    </location>
</feature>
<sequence>MLAIPLVNLTLLGQYRDGVVHRVPDADAGAVKAGVAAAWLFGSVLNALGVLFIVLIAGAVGAVACRLAGSRGSFADDRTFLGLAVTGFLFGKLLVLVLGSVLFSLPATDHIVAVLGGADPALAVLAAACVFAARHAAQLSWPRSVACAMVPTAFYTAVCLIT</sequence>
<evidence type="ECO:0000313" key="2">
    <source>
        <dbReference type="EMBL" id="KIZ18464.1"/>
    </source>
</evidence>
<evidence type="ECO:0000313" key="3">
    <source>
        <dbReference type="Proteomes" id="UP000032458"/>
    </source>
</evidence>
<keyword evidence="1" id="KW-0472">Membrane</keyword>
<keyword evidence="1" id="KW-0812">Transmembrane</keyword>
<dbReference type="AlphaFoldDB" id="A0A0D7CQF2"/>
<proteinExistence type="predicted"/>
<accession>A0A0D7CQF2</accession>
<dbReference type="EMBL" id="JRKI01000009">
    <property type="protein sequence ID" value="KIZ18464.1"/>
    <property type="molecule type" value="Genomic_DNA"/>
</dbReference>
<name>A0A0D7CQF2_9ACTN</name>
<keyword evidence="3" id="KW-1185">Reference proteome</keyword>
<protein>
    <recommendedName>
        <fullName evidence="4">Yip1 domain-containing protein</fullName>
    </recommendedName>
</protein>
<evidence type="ECO:0000256" key="1">
    <source>
        <dbReference type="SAM" id="Phobius"/>
    </source>
</evidence>
<keyword evidence="1" id="KW-1133">Transmembrane helix</keyword>
<reference evidence="2 3" key="1">
    <citation type="submission" date="2014-09" db="EMBL/GenBank/DDBJ databases">
        <title>Draft genome sequence of Streptomyces natalensis ATCC 27448, producer of the antifungal pimaricin.</title>
        <authorList>
            <person name="Mendes M.V."/>
            <person name="Beites T."/>
            <person name="Pires S."/>
            <person name="Santos C.L."/>
            <person name="Moradas-Ferreira P."/>
        </authorList>
    </citation>
    <scope>NUCLEOTIDE SEQUENCE [LARGE SCALE GENOMIC DNA]</scope>
    <source>
        <strain evidence="2 3">ATCC 27448</strain>
    </source>
</reference>